<keyword evidence="6" id="KW-0251">Elongation factor</keyword>
<reference evidence="7" key="1">
    <citation type="submission" date="2015-08" db="EMBL/GenBank/DDBJ databases">
        <title>Vibrio galatheae sp. nov., a novel member of the Vibrionaceae family isolated from the Solomon Islands.</title>
        <authorList>
            <person name="Giubergia S."/>
            <person name="Machado H."/>
            <person name="Mateiu R.V."/>
            <person name="Gram L."/>
        </authorList>
    </citation>
    <scope>NUCLEOTIDE SEQUENCE [LARGE SCALE GENOMIC DNA]</scope>
    <source>
        <strain evidence="7">DSM 19584</strain>
    </source>
</reference>
<feature type="region of interest" description="Disordered" evidence="4">
    <location>
        <begin position="256"/>
        <end position="333"/>
    </location>
</feature>
<dbReference type="Gene3D" id="3.40.50.300">
    <property type="entry name" value="P-loop containing nucleotide triphosphate hydrolases"/>
    <property type="match status" value="2"/>
</dbReference>
<sequence>MPLLQANQISYQFDNGDVLFNDISCTLTQRRVGLVGRNGVGKSLLAALLTKQRAPTHGWVELSTNIAVYTQQPSELLSSEMTIAQFMKIDHVLEAIQRIESGECDEKWFDIVGERWQLNQALNEQLSDLGLPEDPNFLCQQLSGGQLARLQLWQLFESQTGLLVLDEPSNHLDSQAREWLVAQIRAYPGAILLISHDRQLLREMEHIWELSSLGLTEYGGNYDFYRKQKDQESEAVERQLHSVQKEQKRLEKQAQLNREKADQRAAQGNKIRRKGGQPKVFLNGLRSMATAAASNRSKNESSRRQLLQTKQNTLQARQEQLKPQKMHLTAQSHGGSKLLSVVNGVLPVGSSRPINLQIQVGSRLRLSGVNGCGKSTLLKVINGKQKLESGEIRVNGSVFYLDQHFGLLDDSRSMLENLMAFCSGLAEWDARTLLAGIGFRRDSVFRLVSQLSGGEKMKLAMLVVGHQPDSPLLLLDEPDNHLDLDSKILLAQTLKQYQGAFILVSHDDEFVADSGISESYQLEADA</sequence>
<dbReference type="GO" id="GO:0016887">
    <property type="term" value="F:ATP hydrolysis activity"/>
    <property type="evidence" value="ECO:0007669"/>
    <property type="project" value="InterPro"/>
</dbReference>
<dbReference type="PANTHER" id="PTHR19211:SF6">
    <property type="entry name" value="BLL7188 PROTEIN"/>
    <property type="match status" value="1"/>
</dbReference>
<dbReference type="InterPro" id="IPR003439">
    <property type="entry name" value="ABC_transporter-like_ATP-bd"/>
</dbReference>
<dbReference type="InterPro" id="IPR003593">
    <property type="entry name" value="AAA+_ATPase"/>
</dbReference>
<evidence type="ECO:0000256" key="4">
    <source>
        <dbReference type="SAM" id="MobiDB-lite"/>
    </source>
</evidence>
<keyword evidence="1" id="KW-0677">Repeat</keyword>
<evidence type="ECO:0000256" key="2">
    <source>
        <dbReference type="ARBA" id="ARBA00022741"/>
    </source>
</evidence>
<evidence type="ECO:0000313" key="7">
    <source>
        <dbReference type="Proteomes" id="UP000037515"/>
    </source>
</evidence>
<feature type="compositionally biased region" description="Polar residues" evidence="4">
    <location>
        <begin position="304"/>
        <end position="318"/>
    </location>
</feature>
<evidence type="ECO:0000256" key="1">
    <source>
        <dbReference type="ARBA" id="ARBA00022737"/>
    </source>
</evidence>
<keyword evidence="7" id="KW-1185">Reference proteome</keyword>
<organism evidence="6 7">
    <name type="scientific">Vibrio nereis</name>
    <dbReference type="NCBI Taxonomy" id="693"/>
    <lineage>
        <taxon>Bacteria</taxon>
        <taxon>Pseudomonadati</taxon>
        <taxon>Pseudomonadota</taxon>
        <taxon>Gammaproteobacteria</taxon>
        <taxon>Vibrionales</taxon>
        <taxon>Vibrionaceae</taxon>
        <taxon>Vibrio</taxon>
    </lineage>
</organism>
<dbReference type="Proteomes" id="UP000037515">
    <property type="component" value="Unassembled WGS sequence"/>
</dbReference>
<dbReference type="PATRIC" id="fig|693.5.peg.2342"/>
<name>A0A0M0HM69_VIBNE</name>
<keyword evidence="6" id="KW-0648">Protein biosynthesis</keyword>
<keyword evidence="2" id="KW-0547">Nucleotide-binding</keyword>
<proteinExistence type="predicted"/>
<dbReference type="GO" id="GO:0005524">
    <property type="term" value="F:ATP binding"/>
    <property type="evidence" value="ECO:0007669"/>
    <property type="project" value="UniProtKB-KW"/>
</dbReference>
<dbReference type="PROSITE" id="PS50893">
    <property type="entry name" value="ABC_TRANSPORTER_2"/>
    <property type="match status" value="1"/>
</dbReference>
<dbReference type="STRING" id="693.AKJ17_11435"/>
<protein>
    <submittedName>
        <fullName evidence="6">Elongation factor 3</fullName>
    </submittedName>
</protein>
<dbReference type="SUPFAM" id="SSF52540">
    <property type="entry name" value="P-loop containing nucleoside triphosphate hydrolases"/>
    <property type="match status" value="2"/>
</dbReference>
<dbReference type="RefSeq" id="WP_053395945.1">
    <property type="nucleotide sequence ID" value="NZ_LHPJ01000008.1"/>
</dbReference>
<dbReference type="OrthoDB" id="9808609at2"/>
<dbReference type="EMBL" id="LHPJ01000008">
    <property type="protein sequence ID" value="KOO03160.1"/>
    <property type="molecule type" value="Genomic_DNA"/>
</dbReference>
<dbReference type="Pfam" id="PF00005">
    <property type="entry name" value="ABC_tran"/>
    <property type="match status" value="2"/>
</dbReference>
<keyword evidence="3" id="KW-0067">ATP-binding</keyword>
<evidence type="ECO:0000313" key="6">
    <source>
        <dbReference type="EMBL" id="KOO03160.1"/>
    </source>
</evidence>
<dbReference type="InterPro" id="IPR050611">
    <property type="entry name" value="ABCF"/>
</dbReference>
<dbReference type="PANTHER" id="PTHR19211">
    <property type="entry name" value="ATP-BINDING TRANSPORT PROTEIN-RELATED"/>
    <property type="match status" value="1"/>
</dbReference>
<evidence type="ECO:0000256" key="3">
    <source>
        <dbReference type="ARBA" id="ARBA00022840"/>
    </source>
</evidence>
<accession>A0A0M0HM69</accession>
<comment type="caution">
    <text evidence="6">The sequence shown here is derived from an EMBL/GenBank/DDBJ whole genome shotgun (WGS) entry which is preliminary data.</text>
</comment>
<gene>
    <name evidence="6" type="ORF">AKJ17_11435</name>
</gene>
<evidence type="ECO:0000259" key="5">
    <source>
        <dbReference type="PROSITE" id="PS50893"/>
    </source>
</evidence>
<feature type="domain" description="ABC transporter" evidence="5">
    <location>
        <begin position="4"/>
        <end position="237"/>
    </location>
</feature>
<dbReference type="InterPro" id="IPR027417">
    <property type="entry name" value="P-loop_NTPase"/>
</dbReference>
<dbReference type="AlphaFoldDB" id="A0A0M0HM69"/>
<dbReference type="GO" id="GO:0003746">
    <property type="term" value="F:translation elongation factor activity"/>
    <property type="evidence" value="ECO:0007669"/>
    <property type="project" value="UniProtKB-KW"/>
</dbReference>
<dbReference type="SMART" id="SM00382">
    <property type="entry name" value="AAA"/>
    <property type="match status" value="2"/>
</dbReference>